<evidence type="ECO:0000259" key="6">
    <source>
        <dbReference type="PROSITE" id="PS50940"/>
    </source>
</evidence>
<gene>
    <name evidence="7" type="ORF">PoB_003059300</name>
</gene>
<keyword evidence="5" id="KW-0325">Glycoprotein</keyword>
<dbReference type="AlphaFoldDB" id="A0AAV4AA28"/>
<proteinExistence type="predicted"/>
<dbReference type="SUPFAM" id="SSF57625">
    <property type="entry name" value="Invertebrate chitin-binding proteins"/>
    <property type="match status" value="4"/>
</dbReference>
<dbReference type="EMBL" id="BLXT01003735">
    <property type="protein sequence ID" value="GFO04088.1"/>
    <property type="molecule type" value="Genomic_DNA"/>
</dbReference>
<feature type="domain" description="Chitin-binding type-2" evidence="6">
    <location>
        <begin position="51"/>
        <end position="108"/>
    </location>
</feature>
<evidence type="ECO:0000256" key="1">
    <source>
        <dbReference type="ARBA" id="ARBA00022669"/>
    </source>
</evidence>
<dbReference type="GO" id="GO:0005576">
    <property type="term" value="C:extracellular region"/>
    <property type="evidence" value="ECO:0007669"/>
    <property type="project" value="InterPro"/>
</dbReference>
<dbReference type="InterPro" id="IPR036508">
    <property type="entry name" value="Chitin-bd_dom_sf"/>
</dbReference>
<keyword evidence="4" id="KW-1015">Disulfide bond</keyword>
<evidence type="ECO:0000256" key="4">
    <source>
        <dbReference type="ARBA" id="ARBA00023157"/>
    </source>
</evidence>
<organism evidence="7 8">
    <name type="scientific">Plakobranchus ocellatus</name>
    <dbReference type="NCBI Taxonomy" id="259542"/>
    <lineage>
        <taxon>Eukaryota</taxon>
        <taxon>Metazoa</taxon>
        <taxon>Spiralia</taxon>
        <taxon>Lophotrochozoa</taxon>
        <taxon>Mollusca</taxon>
        <taxon>Gastropoda</taxon>
        <taxon>Heterobranchia</taxon>
        <taxon>Euthyneura</taxon>
        <taxon>Panpulmonata</taxon>
        <taxon>Sacoglossa</taxon>
        <taxon>Placobranchoidea</taxon>
        <taxon>Plakobranchidae</taxon>
        <taxon>Plakobranchus</taxon>
    </lineage>
</organism>
<keyword evidence="8" id="KW-1185">Reference proteome</keyword>
<accession>A0AAV4AA28</accession>
<sequence>MGLSYQNISFIPWRLIGLLVFISIFALTCWANEDLHPLKVREKRQIRGAPRISCPGAYNVLIQDISDCFRYYQCSNNMVTRMSCPTGQTFSPSYRNCGNYPIPAWCQTFEPGQLETRYRCPQSHGLFQDTSDCSSYYVCTNFSAVRRQCSGSLLFDPLMGVCSDVHNPVGCHNFMTDNMPEQRFGACNELNSRNHDPEDCSNYYVCINYHFQKRSCPSVRCRQMYGQFQDPSDCSSYYECRNWQARRWTCPAGLLFDPVRMACGGINNPGNCQMPVGQVDSRPTWGGQISSSFNCAERDGEFQYVGDCSMFWRCDNFVATPMHCPGRLLFNPYRGYCDWPEMLGTSSPGCRMPIINGG</sequence>
<dbReference type="Proteomes" id="UP000735302">
    <property type="component" value="Unassembled WGS sequence"/>
</dbReference>
<name>A0AAV4AA28_9GAST</name>
<feature type="domain" description="Chitin-binding type-2" evidence="6">
    <location>
        <begin position="117"/>
        <end position="173"/>
    </location>
</feature>
<dbReference type="SMART" id="SM00494">
    <property type="entry name" value="ChtBD2"/>
    <property type="match status" value="4"/>
</dbReference>
<dbReference type="PANTHER" id="PTHR23301:SF0">
    <property type="entry name" value="CHITIN-BINDING TYPE-2 DOMAIN-CONTAINING PROTEIN-RELATED"/>
    <property type="match status" value="1"/>
</dbReference>
<keyword evidence="3" id="KW-0677">Repeat</keyword>
<evidence type="ECO:0000313" key="8">
    <source>
        <dbReference type="Proteomes" id="UP000735302"/>
    </source>
</evidence>
<dbReference type="InterPro" id="IPR002557">
    <property type="entry name" value="Chitin-bd_dom"/>
</dbReference>
<comment type="caution">
    <text evidence="7">The sequence shown here is derived from an EMBL/GenBank/DDBJ whole genome shotgun (WGS) entry which is preliminary data.</text>
</comment>
<evidence type="ECO:0000256" key="3">
    <source>
        <dbReference type="ARBA" id="ARBA00022737"/>
    </source>
</evidence>
<dbReference type="PANTHER" id="PTHR23301">
    <property type="entry name" value="CHITIN BINDING PERITROPHIN-A"/>
    <property type="match status" value="1"/>
</dbReference>
<evidence type="ECO:0000256" key="2">
    <source>
        <dbReference type="ARBA" id="ARBA00022729"/>
    </source>
</evidence>
<dbReference type="Gene3D" id="2.170.140.10">
    <property type="entry name" value="Chitin binding domain"/>
    <property type="match status" value="4"/>
</dbReference>
<dbReference type="Pfam" id="PF01607">
    <property type="entry name" value="CBM_14"/>
    <property type="match status" value="4"/>
</dbReference>
<keyword evidence="1" id="KW-0147">Chitin-binding</keyword>
<evidence type="ECO:0000313" key="7">
    <source>
        <dbReference type="EMBL" id="GFO04088.1"/>
    </source>
</evidence>
<feature type="domain" description="Chitin-binding type-2" evidence="6">
    <location>
        <begin position="292"/>
        <end position="352"/>
    </location>
</feature>
<dbReference type="InterPro" id="IPR051940">
    <property type="entry name" value="Chitin_bind-dev_reg"/>
</dbReference>
<protein>
    <submittedName>
        <fullName evidence="7">Peritrophic membrane protein 2</fullName>
    </submittedName>
</protein>
<evidence type="ECO:0000256" key="5">
    <source>
        <dbReference type="ARBA" id="ARBA00023180"/>
    </source>
</evidence>
<dbReference type="GO" id="GO:0008061">
    <property type="term" value="F:chitin binding"/>
    <property type="evidence" value="ECO:0007669"/>
    <property type="project" value="UniProtKB-KW"/>
</dbReference>
<reference evidence="7 8" key="1">
    <citation type="journal article" date="2021" name="Elife">
        <title>Chloroplast acquisition without the gene transfer in kleptoplastic sea slugs, Plakobranchus ocellatus.</title>
        <authorList>
            <person name="Maeda T."/>
            <person name="Takahashi S."/>
            <person name="Yoshida T."/>
            <person name="Shimamura S."/>
            <person name="Takaki Y."/>
            <person name="Nagai Y."/>
            <person name="Toyoda A."/>
            <person name="Suzuki Y."/>
            <person name="Arimoto A."/>
            <person name="Ishii H."/>
            <person name="Satoh N."/>
            <person name="Nishiyama T."/>
            <person name="Hasebe M."/>
            <person name="Maruyama T."/>
            <person name="Minagawa J."/>
            <person name="Obokata J."/>
            <person name="Shigenobu S."/>
        </authorList>
    </citation>
    <scope>NUCLEOTIDE SEQUENCE [LARGE SCALE GENOMIC DNA]</scope>
</reference>
<keyword evidence="2" id="KW-0732">Signal</keyword>
<dbReference type="PROSITE" id="PS50940">
    <property type="entry name" value="CHIT_BIND_II"/>
    <property type="match status" value="4"/>
</dbReference>
<feature type="domain" description="Chitin-binding type-2" evidence="6">
    <location>
        <begin position="218"/>
        <end position="274"/>
    </location>
</feature>